<feature type="domain" description="C-type lectin" evidence="4">
    <location>
        <begin position="76"/>
        <end position="206"/>
    </location>
</feature>
<feature type="transmembrane region" description="Helical" evidence="2">
    <location>
        <begin position="301"/>
        <end position="326"/>
    </location>
</feature>
<feature type="region of interest" description="Disordered" evidence="1">
    <location>
        <begin position="330"/>
        <end position="359"/>
    </location>
</feature>
<accession>A0A814HCW7</accession>
<sequence>MLRSHFEFAYVLNFIFISFVSSASFGDFCSNDLSCHYPLICSNSSQCICPLSSSETFWSAEQNTCLFCPSGWIEWKNETCLLFIQPPEGGIIREKAKNACLTYSGQLLQIDYYQDYIEFQYKINDMLKGEYTNKLNEFLSNGVWINFTDYTNSMNSYEWCDMEYENDILSWNDCIRITKQFSNDKSNTSLCLSHVQCDEKLSYICKRLANIQNDVNNDNRIFGLIGNLIGNLFGSNPPPPPPPSPLPPPEPIIIYHTNPPKIEIEQPLSQTSKSNNTILYIGSKFDFFEKKEKYDNYRRKLVAAGIFILILIIILCCCFCGGFLLLKSDNSSTASSRPSRFRRRRDRTSVDSTASDATY</sequence>
<keyword evidence="2" id="KW-0812">Transmembrane</keyword>
<organism evidence="5 6">
    <name type="scientific">Rotaria sordida</name>
    <dbReference type="NCBI Taxonomy" id="392033"/>
    <lineage>
        <taxon>Eukaryota</taxon>
        <taxon>Metazoa</taxon>
        <taxon>Spiralia</taxon>
        <taxon>Gnathifera</taxon>
        <taxon>Rotifera</taxon>
        <taxon>Eurotatoria</taxon>
        <taxon>Bdelloidea</taxon>
        <taxon>Philodinida</taxon>
        <taxon>Philodinidae</taxon>
        <taxon>Rotaria</taxon>
    </lineage>
</organism>
<protein>
    <recommendedName>
        <fullName evidence="4">C-type lectin domain-containing protein</fullName>
    </recommendedName>
</protein>
<dbReference type="AlphaFoldDB" id="A0A814HCW7"/>
<dbReference type="CDD" id="cd00037">
    <property type="entry name" value="CLECT"/>
    <property type="match status" value="1"/>
</dbReference>
<reference evidence="5" key="1">
    <citation type="submission" date="2021-02" db="EMBL/GenBank/DDBJ databases">
        <authorList>
            <person name="Nowell W R."/>
        </authorList>
    </citation>
    <scope>NUCLEOTIDE SEQUENCE</scope>
</reference>
<evidence type="ECO:0000313" key="6">
    <source>
        <dbReference type="Proteomes" id="UP000663864"/>
    </source>
</evidence>
<evidence type="ECO:0000256" key="1">
    <source>
        <dbReference type="SAM" id="MobiDB-lite"/>
    </source>
</evidence>
<keyword evidence="2" id="KW-1133">Transmembrane helix</keyword>
<dbReference type="SMART" id="SM00034">
    <property type="entry name" value="CLECT"/>
    <property type="match status" value="1"/>
</dbReference>
<dbReference type="InterPro" id="IPR016186">
    <property type="entry name" value="C-type_lectin-like/link_sf"/>
</dbReference>
<feature type="compositionally biased region" description="Low complexity" evidence="1">
    <location>
        <begin position="350"/>
        <end position="359"/>
    </location>
</feature>
<comment type="caution">
    <text evidence="5">The sequence shown here is derived from an EMBL/GenBank/DDBJ whole genome shotgun (WGS) entry which is preliminary data.</text>
</comment>
<dbReference type="PROSITE" id="PS50041">
    <property type="entry name" value="C_TYPE_LECTIN_2"/>
    <property type="match status" value="1"/>
</dbReference>
<feature type="chain" id="PRO_5032484686" description="C-type lectin domain-containing protein" evidence="3">
    <location>
        <begin position="23"/>
        <end position="359"/>
    </location>
</feature>
<name>A0A814HCW7_9BILA</name>
<dbReference type="EMBL" id="CAJNOT010000520">
    <property type="protein sequence ID" value="CAF1009125.1"/>
    <property type="molecule type" value="Genomic_DNA"/>
</dbReference>
<feature type="signal peptide" evidence="3">
    <location>
        <begin position="1"/>
        <end position="22"/>
    </location>
</feature>
<dbReference type="Gene3D" id="3.10.100.10">
    <property type="entry name" value="Mannose-Binding Protein A, subunit A"/>
    <property type="match status" value="1"/>
</dbReference>
<evidence type="ECO:0000256" key="2">
    <source>
        <dbReference type="SAM" id="Phobius"/>
    </source>
</evidence>
<evidence type="ECO:0000256" key="3">
    <source>
        <dbReference type="SAM" id="SignalP"/>
    </source>
</evidence>
<evidence type="ECO:0000313" key="5">
    <source>
        <dbReference type="EMBL" id="CAF1009125.1"/>
    </source>
</evidence>
<dbReference type="SUPFAM" id="SSF56436">
    <property type="entry name" value="C-type lectin-like"/>
    <property type="match status" value="1"/>
</dbReference>
<gene>
    <name evidence="5" type="ORF">ZHD862_LOCUS12941</name>
</gene>
<dbReference type="InterPro" id="IPR016187">
    <property type="entry name" value="CTDL_fold"/>
</dbReference>
<evidence type="ECO:0000259" key="4">
    <source>
        <dbReference type="PROSITE" id="PS50041"/>
    </source>
</evidence>
<dbReference type="InterPro" id="IPR001304">
    <property type="entry name" value="C-type_lectin-like"/>
</dbReference>
<proteinExistence type="predicted"/>
<keyword evidence="3" id="KW-0732">Signal</keyword>
<dbReference type="Proteomes" id="UP000663864">
    <property type="component" value="Unassembled WGS sequence"/>
</dbReference>
<keyword evidence="2" id="KW-0472">Membrane</keyword>